<dbReference type="GO" id="GO:0005886">
    <property type="term" value="C:plasma membrane"/>
    <property type="evidence" value="ECO:0007669"/>
    <property type="project" value="UniProtKB-SubCell"/>
</dbReference>
<protein>
    <recommendedName>
        <fullName evidence="12">ATP synthase subunit alpha</fullName>
        <ecNumber evidence="12">7.1.2.2</ecNumber>
    </recommendedName>
    <alternativeName>
        <fullName evidence="12">ATP synthase F1 sector subunit alpha</fullName>
    </alternativeName>
    <alternativeName>
        <fullName evidence="12">F-ATPase subunit alpha</fullName>
    </alternativeName>
</protein>
<dbReference type="InterPro" id="IPR000793">
    <property type="entry name" value="ATP_synth_asu_C"/>
</dbReference>
<dbReference type="SUPFAM" id="SSF52540">
    <property type="entry name" value="P-loop containing nucleoside triphosphate hydrolases"/>
    <property type="match status" value="1"/>
</dbReference>
<dbReference type="InterPro" id="IPR004100">
    <property type="entry name" value="ATPase_F1/V1/A1_a/bsu_N"/>
</dbReference>
<feature type="region of interest" description="Disordered" evidence="13">
    <location>
        <begin position="515"/>
        <end position="551"/>
    </location>
</feature>
<feature type="site" description="Required for activity" evidence="12">
    <location>
        <position position="381"/>
    </location>
</feature>
<feature type="compositionally biased region" description="Acidic residues" evidence="13">
    <location>
        <begin position="526"/>
        <end position="535"/>
    </location>
</feature>
<dbReference type="InterPro" id="IPR000194">
    <property type="entry name" value="ATPase_F1/V1/A1_a/bsu_nucl-bd"/>
</dbReference>
<keyword evidence="18" id="KW-1185">Reference proteome</keyword>
<dbReference type="FunFam" id="1.20.150.20:FF:000001">
    <property type="entry name" value="ATP synthase subunit alpha"/>
    <property type="match status" value="1"/>
</dbReference>
<evidence type="ECO:0000256" key="8">
    <source>
        <dbReference type="ARBA" id="ARBA00023065"/>
    </source>
</evidence>
<keyword evidence="4 12" id="KW-1003">Cell membrane</keyword>
<evidence type="ECO:0000256" key="10">
    <source>
        <dbReference type="ARBA" id="ARBA00023196"/>
    </source>
</evidence>
<keyword evidence="5 12" id="KW-0547">Nucleotide-binding</keyword>
<dbReference type="Pfam" id="PF02874">
    <property type="entry name" value="ATP-synt_ab_N"/>
    <property type="match status" value="1"/>
</dbReference>
<dbReference type="HAMAP" id="MF_01346">
    <property type="entry name" value="ATP_synth_alpha_bact"/>
    <property type="match status" value="1"/>
</dbReference>
<evidence type="ECO:0000256" key="13">
    <source>
        <dbReference type="SAM" id="MobiDB-lite"/>
    </source>
</evidence>
<dbReference type="InterPro" id="IPR027417">
    <property type="entry name" value="P-loop_NTPase"/>
</dbReference>
<dbReference type="CDD" id="cd01132">
    <property type="entry name" value="F1-ATPase_alpha_CD"/>
    <property type="match status" value="1"/>
</dbReference>
<dbReference type="Gene3D" id="2.40.30.20">
    <property type="match status" value="1"/>
</dbReference>
<keyword evidence="3 12" id="KW-0813">Transport</keyword>
<dbReference type="RefSeq" id="WP_131154114.1">
    <property type="nucleotide sequence ID" value="NZ_CP036402.1"/>
</dbReference>
<dbReference type="InterPro" id="IPR038376">
    <property type="entry name" value="ATP_synth_asu_C_sf"/>
</dbReference>
<comment type="similarity">
    <text evidence="2 12">Belongs to the ATPase alpha/beta chains family.</text>
</comment>
<keyword evidence="9 12" id="KW-0472">Membrane</keyword>
<keyword evidence="7 12" id="KW-1278">Translocase</keyword>
<dbReference type="Pfam" id="PF00306">
    <property type="entry name" value="ATP-synt_ab_C"/>
    <property type="match status" value="1"/>
</dbReference>
<dbReference type="SUPFAM" id="SSF50615">
    <property type="entry name" value="N-terminal domain of alpha and beta subunits of F1 ATP synthase"/>
    <property type="match status" value="1"/>
</dbReference>
<dbReference type="EMBL" id="CP036402">
    <property type="protein sequence ID" value="QBI19117.1"/>
    <property type="molecule type" value="Genomic_DNA"/>
</dbReference>
<evidence type="ECO:0000256" key="7">
    <source>
        <dbReference type="ARBA" id="ARBA00022967"/>
    </source>
</evidence>
<feature type="domain" description="ATP synthase alpha subunit C-terminal" evidence="15">
    <location>
        <begin position="390"/>
        <end position="515"/>
    </location>
</feature>
<evidence type="ECO:0000256" key="12">
    <source>
        <dbReference type="HAMAP-Rule" id="MF_01346"/>
    </source>
</evidence>
<dbReference type="KEGG" id="erz:ER308_05895"/>
<evidence type="ECO:0000256" key="4">
    <source>
        <dbReference type="ARBA" id="ARBA00022475"/>
    </source>
</evidence>
<dbReference type="InterPro" id="IPR033732">
    <property type="entry name" value="ATP_synth_F1_a_nt-bd_dom"/>
</dbReference>
<evidence type="ECO:0000259" key="14">
    <source>
        <dbReference type="Pfam" id="PF00006"/>
    </source>
</evidence>
<comment type="catalytic activity">
    <reaction evidence="12">
        <text>ATP + H2O + 4 H(+)(in) = ADP + phosphate + 5 H(+)(out)</text>
        <dbReference type="Rhea" id="RHEA:57720"/>
        <dbReference type="ChEBI" id="CHEBI:15377"/>
        <dbReference type="ChEBI" id="CHEBI:15378"/>
        <dbReference type="ChEBI" id="CHEBI:30616"/>
        <dbReference type="ChEBI" id="CHEBI:43474"/>
        <dbReference type="ChEBI" id="CHEBI:456216"/>
        <dbReference type="EC" id="7.1.2.2"/>
    </reaction>
</comment>
<evidence type="ECO:0000313" key="18">
    <source>
        <dbReference type="Proteomes" id="UP000291469"/>
    </source>
</evidence>
<dbReference type="InterPro" id="IPR005294">
    <property type="entry name" value="ATP_synth_F1_asu"/>
</dbReference>
<dbReference type="CDD" id="cd18113">
    <property type="entry name" value="ATP-synt_F1_alpha_C"/>
    <property type="match status" value="1"/>
</dbReference>
<accession>A0A411YD92</accession>
<keyword evidence="11 12" id="KW-0066">ATP synthesis</keyword>
<evidence type="ECO:0000259" key="16">
    <source>
        <dbReference type="Pfam" id="PF02874"/>
    </source>
</evidence>
<dbReference type="SUPFAM" id="SSF47917">
    <property type="entry name" value="C-terminal domain of alpha and beta subunits of F1 ATP synthase"/>
    <property type="match status" value="1"/>
</dbReference>
<dbReference type="Pfam" id="PF00006">
    <property type="entry name" value="ATP-synt_ab"/>
    <property type="match status" value="1"/>
</dbReference>
<dbReference type="InterPro" id="IPR020003">
    <property type="entry name" value="ATPase_a/bsu_AS"/>
</dbReference>
<evidence type="ECO:0000313" key="17">
    <source>
        <dbReference type="EMBL" id="QBI19117.1"/>
    </source>
</evidence>
<dbReference type="GO" id="GO:0043531">
    <property type="term" value="F:ADP binding"/>
    <property type="evidence" value="ECO:0007669"/>
    <property type="project" value="TreeGrafter"/>
</dbReference>
<comment type="function">
    <text evidence="12">Produces ATP from ADP in the presence of a proton gradient across the membrane. The alpha chain is a regulatory subunit.</text>
</comment>
<feature type="binding site" evidence="12">
    <location>
        <begin position="180"/>
        <end position="187"/>
    </location>
    <ligand>
        <name>ATP</name>
        <dbReference type="ChEBI" id="CHEBI:30616"/>
    </ligand>
</feature>
<keyword evidence="8 12" id="KW-0406">Ion transport</keyword>
<dbReference type="GO" id="GO:0005524">
    <property type="term" value="F:ATP binding"/>
    <property type="evidence" value="ECO:0007669"/>
    <property type="project" value="UniProtKB-UniRule"/>
</dbReference>
<evidence type="ECO:0000256" key="11">
    <source>
        <dbReference type="ARBA" id="ARBA00023310"/>
    </source>
</evidence>
<dbReference type="AlphaFoldDB" id="A0A411YD92"/>
<feature type="domain" description="ATPase F1/V1/A1 complex alpha/beta subunit nucleotide-binding" evidence="14">
    <location>
        <begin position="160"/>
        <end position="383"/>
    </location>
</feature>
<feature type="domain" description="ATPase F1/V1/A1 complex alpha/beta subunit N-terminal" evidence="16">
    <location>
        <begin position="30"/>
        <end position="100"/>
    </location>
</feature>
<dbReference type="GO" id="GO:0045259">
    <property type="term" value="C:proton-transporting ATP synthase complex"/>
    <property type="evidence" value="ECO:0007669"/>
    <property type="project" value="UniProtKB-KW"/>
</dbReference>
<sequence>MTELRISPEDIVQSLSEQVAGYEPQVAREQVGRVIESGDGIARISGLPGVMANELLDFGTDHEGNELFGLALNLDTDSVGAVIFGESSSIEEGDEVTPTGHVLSVPVGDAYLGRVVDPLGRPLDGKGPLDPSKVDGRRGLEVQAPSVIERKPVEEPLQTGIKAIDAMTPIGRGQRQLIIGDRQVGKTAIGLDTILNQRTEWETRDPAQQVKCIYVAVGQKGSTVADVVDKLERYGGMEYTTVVSAPASAPAPFQYIAPYAGAAIGAHWMRQGQHALVVYDDLTKQADAYRQLSLLLRRPPGREAYPGDVFYLHSRLLERAAKLNDEEGGGSLTALPIIETKGGDVSAFIPTNVISITDGQIYLESDLFFQGVRPAINVGISVSRVGGSAQVKAMKKVAGSMRLDLAQYRELEAFAQFGSELDRASQRQLDRGARTVESLKQPQYQPLPVEEQIASIWSVGNGKLDDVPLPDVQRFERELRAYLRERHALLMRGLAEDGQLTDDRVEELDKAVDAFRETFQRSTPGTEEEPQEMEGLETLGSAGGAEDDDEA</sequence>
<gene>
    <name evidence="12" type="primary">atpA</name>
    <name evidence="17" type="ORF">ER308_05895</name>
</gene>
<dbReference type="PANTHER" id="PTHR48082">
    <property type="entry name" value="ATP SYNTHASE SUBUNIT ALPHA, MITOCHONDRIAL"/>
    <property type="match status" value="1"/>
</dbReference>
<dbReference type="InterPro" id="IPR023366">
    <property type="entry name" value="ATP_synth_asu-like_sf"/>
</dbReference>
<dbReference type="PROSITE" id="PS00152">
    <property type="entry name" value="ATPASE_ALPHA_BETA"/>
    <property type="match status" value="1"/>
</dbReference>
<organism evidence="17 18">
    <name type="scientific">Egibacter rhizosphaerae</name>
    <dbReference type="NCBI Taxonomy" id="1670831"/>
    <lineage>
        <taxon>Bacteria</taxon>
        <taxon>Bacillati</taxon>
        <taxon>Actinomycetota</taxon>
        <taxon>Nitriliruptoria</taxon>
        <taxon>Egibacterales</taxon>
        <taxon>Egibacteraceae</taxon>
        <taxon>Egibacter</taxon>
    </lineage>
</organism>
<evidence type="ECO:0000256" key="6">
    <source>
        <dbReference type="ARBA" id="ARBA00022840"/>
    </source>
</evidence>
<dbReference type="Gene3D" id="1.20.150.20">
    <property type="entry name" value="ATP synthase alpha/beta chain, C-terminal domain"/>
    <property type="match status" value="1"/>
</dbReference>
<dbReference type="Proteomes" id="UP000291469">
    <property type="component" value="Chromosome"/>
</dbReference>
<dbReference type="PANTHER" id="PTHR48082:SF2">
    <property type="entry name" value="ATP SYNTHASE SUBUNIT ALPHA, MITOCHONDRIAL"/>
    <property type="match status" value="1"/>
</dbReference>
<dbReference type="EC" id="7.1.2.2" evidence="12"/>
<keyword evidence="12" id="KW-0375">Hydrogen ion transport</keyword>
<evidence type="ECO:0000256" key="9">
    <source>
        <dbReference type="ARBA" id="ARBA00023136"/>
    </source>
</evidence>
<reference evidence="17 18" key="1">
    <citation type="submission" date="2019-01" db="EMBL/GenBank/DDBJ databases">
        <title>Egibacter rhizosphaerae EGI 80759T.</title>
        <authorList>
            <person name="Chen D.-D."/>
            <person name="Tian Y."/>
            <person name="Jiao J.-Y."/>
            <person name="Zhang X.-T."/>
            <person name="Zhang Y.-G."/>
            <person name="Zhang Y."/>
            <person name="Xiao M."/>
            <person name="Shu W.-S."/>
            <person name="Li W.-J."/>
        </authorList>
    </citation>
    <scope>NUCLEOTIDE SEQUENCE [LARGE SCALE GENOMIC DNA]</scope>
    <source>
        <strain evidence="17 18">EGI 80759</strain>
    </source>
</reference>
<dbReference type="CDD" id="cd18116">
    <property type="entry name" value="ATP-synt_F1_alpha_N"/>
    <property type="match status" value="1"/>
</dbReference>
<keyword evidence="10 12" id="KW-0139">CF(1)</keyword>
<evidence type="ECO:0000256" key="1">
    <source>
        <dbReference type="ARBA" id="ARBA00004370"/>
    </source>
</evidence>
<name>A0A411YD92_9ACTN</name>
<dbReference type="OrthoDB" id="9803053at2"/>
<evidence type="ECO:0000256" key="3">
    <source>
        <dbReference type="ARBA" id="ARBA00022448"/>
    </source>
</evidence>
<dbReference type="InterPro" id="IPR036121">
    <property type="entry name" value="ATPase_F1/V1/A1_a/bsu_N_sf"/>
</dbReference>
<evidence type="ECO:0000256" key="2">
    <source>
        <dbReference type="ARBA" id="ARBA00008936"/>
    </source>
</evidence>
<dbReference type="GO" id="GO:0046933">
    <property type="term" value="F:proton-transporting ATP synthase activity, rotational mechanism"/>
    <property type="evidence" value="ECO:0007669"/>
    <property type="project" value="UniProtKB-UniRule"/>
</dbReference>
<dbReference type="FunFam" id="3.40.50.300:FF:000002">
    <property type="entry name" value="ATP synthase subunit alpha"/>
    <property type="match status" value="1"/>
</dbReference>
<comment type="subcellular location">
    <subcellularLocation>
        <location evidence="12">Cell membrane</location>
        <topology evidence="12">Peripheral membrane protein</topology>
    </subcellularLocation>
    <subcellularLocation>
        <location evidence="1">Membrane</location>
    </subcellularLocation>
</comment>
<evidence type="ECO:0000256" key="5">
    <source>
        <dbReference type="ARBA" id="ARBA00022741"/>
    </source>
</evidence>
<dbReference type="NCBIfam" id="TIGR00962">
    <property type="entry name" value="atpA"/>
    <property type="match status" value="1"/>
</dbReference>
<keyword evidence="6 12" id="KW-0067">ATP-binding</keyword>
<proteinExistence type="inferred from homology"/>
<dbReference type="Gene3D" id="3.40.50.300">
    <property type="entry name" value="P-loop containing nucleotide triphosphate hydrolases"/>
    <property type="match status" value="1"/>
</dbReference>
<evidence type="ECO:0000259" key="15">
    <source>
        <dbReference type="Pfam" id="PF00306"/>
    </source>
</evidence>
<dbReference type="NCBIfam" id="NF009884">
    <property type="entry name" value="PRK13343.1"/>
    <property type="match status" value="1"/>
</dbReference>